<dbReference type="Proteomes" id="UP001230005">
    <property type="component" value="Unassembled WGS sequence"/>
</dbReference>
<feature type="domain" description="4Fe-4S ferredoxin-type" evidence="8">
    <location>
        <begin position="8"/>
        <end position="38"/>
    </location>
</feature>
<dbReference type="Pfam" id="PF13247">
    <property type="entry name" value="Fer4_11"/>
    <property type="match status" value="1"/>
</dbReference>
<evidence type="ECO:0000256" key="6">
    <source>
        <dbReference type="ARBA" id="ARBA00023014"/>
    </source>
</evidence>
<dbReference type="PIRSF" id="PIRSF036298">
    <property type="entry name" value="FDH_4Fe4S"/>
    <property type="match status" value="1"/>
</dbReference>
<dbReference type="CDD" id="cd10560">
    <property type="entry name" value="FDH-O_like"/>
    <property type="match status" value="1"/>
</dbReference>
<keyword evidence="5" id="KW-0408">Iron</keyword>
<keyword evidence="10" id="KW-1185">Reference proteome</keyword>
<keyword evidence="7" id="KW-0812">Transmembrane</keyword>
<dbReference type="PANTHER" id="PTHR43545:SF6">
    <property type="entry name" value="FORMATE DEHYDROGENASE, NITRATE-INDUCIBLE, IRON-SULFUR SUBUNIT"/>
    <property type="match status" value="1"/>
</dbReference>
<feature type="transmembrane region" description="Helical" evidence="7">
    <location>
        <begin position="234"/>
        <end position="253"/>
    </location>
</feature>
<evidence type="ECO:0000256" key="7">
    <source>
        <dbReference type="SAM" id="Phobius"/>
    </source>
</evidence>
<sequence>MSQIESSKGMFIDTTLCHGCKACEVACKSWNELPANSAPSLTGNSYDNTGKLDGENWRHVKFIEDISDDRTDSRWLFLSDSCKHCQLAGCMTVCPTNAIIRTEFDTVYIDHDTCIGCKYCITGCPFGVIEIGHLSGTAEKCTLCYDRLQVGQQPACAQACPTDCIEFGDVPDLVAMAKQREQFLQSTGNYKAELYGADKKILGGLNVFYMLEDKPEKYGLPSDPQLPQKSMLGGYWSSVFSLFAVGLVSLLSFRSYRERKFAEEEETTKGA</sequence>
<reference evidence="9 10" key="1">
    <citation type="submission" date="2023-07" db="EMBL/GenBank/DDBJ databases">
        <title>Genomic Encyclopedia of Type Strains, Phase IV (KMG-IV): sequencing the most valuable type-strain genomes for metagenomic binning, comparative biology and taxonomic classification.</title>
        <authorList>
            <person name="Goeker M."/>
        </authorList>
    </citation>
    <scope>NUCLEOTIDE SEQUENCE [LARGE SCALE GENOMIC DNA]</scope>
    <source>
        <strain evidence="9 10">DSM 9768</strain>
    </source>
</reference>
<dbReference type="SUPFAM" id="SSF54862">
    <property type="entry name" value="4Fe-4S ferredoxins"/>
    <property type="match status" value="1"/>
</dbReference>
<evidence type="ECO:0000313" key="9">
    <source>
        <dbReference type="EMBL" id="MDQ0252874.1"/>
    </source>
</evidence>
<dbReference type="InterPro" id="IPR014603">
    <property type="entry name" value="Formate_DH_Fe-S_su"/>
</dbReference>
<evidence type="ECO:0000259" key="8">
    <source>
        <dbReference type="PROSITE" id="PS51379"/>
    </source>
</evidence>
<comment type="caution">
    <text evidence="9">The sequence shown here is derived from an EMBL/GenBank/DDBJ whole genome shotgun (WGS) entry which is preliminary data.</text>
</comment>
<dbReference type="InterPro" id="IPR017900">
    <property type="entry name" value="4Fe4S_Fe_S_CS"/>
</dbReference>
<dbReference type="InterPro" id="IPR051555">
    <property type="entry name" value="FDH_Electron_Transfer_Unit"/>
</dbReference>
<dbReference type="PANTHER" id="PTHR43545">
    <property type="entry name" value="FORMATE DEHYDROGENASE, NITRATE-INDUCIBLE, IRON-SULFUR SUBUNIT"/>
    <property type="match status" value="1"/>
</dbReference>
<dbReference type="InterPro" id="IPR017896">
    <property type="entry name" value="4Fe4S_Fe-S-bd"/>
</dbReference>
<dbReference type="RefSeq" id="WP_307320800.1">
    <property type="nucleotide sequence ID" value="NZ_JAUSUG010000001.1"/>
</dbReference>
<dbReference type="EMBL" id="JAUSUG010000001">
    <property type="protein sequence ID" value="MDQ0252874.1"/>
    <property type="molecule type" value="Genomic_DNA"/>
</dbReference>
<keyword evidence="7" id="KW-1133">Transmembrane helix</keyword>
<gene>
    <name evidence="9" type="ORF">J2S74_000246</name>
</gene>
<evidence type="ECO:0000256" key="1">
    <source>
        <dbReference type="ARBA" id="ARBA00004196"/>
    </source>
</evidence>
<accession>A0ABT9ZNV7</accession>
<evidence type="ECO:0000256" key="4">
    <source>
        <dbReference type="ARBA" id="ARBA00022737"/>
    </source>
</evidence>
<protein>
    <submittedName>
        <fullName evidence="9">Formate dehydrogenase iron-sulfur subunit</fullName>
    </submittedName>
</protein>
<evidence type="ECO:0000313" key="10">
    <source>
        <dbReference type="Proteomes" id="UP001230005"/>
    </source>
</evidence>
<comment type="subcellular location">
    <subcellularLocation>
        <location evidence="1">Cell envelope</location>
    </subcellularLocation>
</comment>
<keyword evidence="7" id="KW-0472">Membrane</keyword>
<name>A0ABT9ZNV7_9BACI</name>
<dbReference type="PROSITE" id="PS51379">
    <property type="entry name" value="4FE4S_FER_2"/>
    <property type="match status" value="3"/>
</dbReference>
<keyword evidence="4" id="KW-0677">Repeat</keyword>
<keyword evidence="3" id="KW-0479">Metal-binding</keyword>
<evidence type="ECO:0000256" key="2">
    <source>
        <dbReference type="ARBA" id="ARBA00022485"/>
    </source>
</evidence>
<keyword evidence="2" id="KW-0004">4Fe-4S</keyword>
<dbReference type="PROSITE" id="PS00198">
    <property type="entry name" value="4FE4S_FER_1"/>
    <property type="match status" value="1"/>
</dbReference>
<evidence type="ECO:0000256" key="3">
    <source>
        <dbReference type="ARBA" id="ARBA00022723"/>
    </source>
</evidence>
<proteinExistence type="predicted"/>
<feature type="domain" description="4Fe-4S ferredoxin-type" evidence="8">
    <location>
        <begin position="105"/>
        <end position="134"/>
    </location>
</feature>
<feature type="domain" description="4Fe-4S ferredoxin-type" evidence="8">
    <location>
        <begin position="73"/>
        <end position="104"/>
    </location>
</feature>
<organism evidence="9 10">
    <name type="scientific">Evansella vedderi</name>
    <dbReference type="NCBI Taxonomy" id="38282"/>
    <lineage>
        <taxon>Bacteria</taxon>
        <taxon>Bacillati</taxon>
        <taxon>Bacillota</taxon>
        <taxon>Bacilli</taxon>
        <taxon>Bacillales</taxon>
        <taxon>Bacillaceae</taxon>
        <taxon>Evansella</taxon>
    </lineage>
</organism>
<evidence type="ECO:0000256" key="5">
    <source>
        <dbReference type="ARBA" id="ARBA00023004"/>
    </source>
</evidence>
<dbReference type="Gene3D" id="3.30.70.20">
    <property type="match status" value="2"/>
</dbReference>
<keyword evidence="6" id="KW-0411">Iron-sulfur</keyword>